<comment type="caution">
    <text evidence="14">The sequence shown here is derived from an EMBL/GenBank/DDBJ whole genome shotgun (WGS) entry which is preliminary data.</text>
</comment>
<reference evidence="14" key="2">
    <citation type="journal article" date="2023" name="Science">
        <title>Genomic signatures of disease resistance in endangered staghorn corals.</title>
        <authorList>
            <person name="Vollmer S.V."/>
            <person name="Selwyn J.D."/>
            <person name="Despard B.A."/>
            <person name="Roesel C.L."/>
        </authorList>
    </citation>
    <scope>NUCLEOTIDE SEQUENCE</scope>
    <source>
        <strain evidence="14">K2</strain>
    </source>
</reference>
<feature type="compositionally biased region" description="Basic residues" evidence="10">
    <location>
        <begin position="808"/>
        <end position="819"/>
    </location>
</feature>
<dbReference type="PRINTS" id="PR01176">
    <property type="entry name" value="GABABRECEPTR"/>
</dbReference>
<evidence type="ECO:0000256" key="6">
    <source>
        <dbReference type="ARBA" id="ARBA00023170"/>
    </source>
</evidence>
<protein>
    <submittedName>
        <fullName evidence="14">Gamma-aminobutyric acid type B receptor subunit 2</fullName>
    </submittedName>
</protein>
<dbReference type="Gene3D" id="3.40.50.2300">
    <property type="match status" value="2"/>
</dbReference>
<evidence type="ECO:0000256" key="3">
    <source>
        <dbReference type="ARBA" id="ARBA00022989"/>
    </source>
</evidence>
<evidence type="ECO:0000256" key="8">
    <source>
        <dbReference type="ARBA" id="ARBA00023224"/>
    </source>
</evidence>
<feature type="compositionally biased region" description="Basic and acidic residues" evidence="10">
    <location>
        <begin position="820"/>
        <end position="831"/>
    </location>
</feature>
<keyword evidence="9" id="KW-0175">Coiled coil</keyword>
<dbReference type="AlphaFoldDB" id="A0AAD9PWF2"/>
<feature type="chain" id="PRO_5042199568" evidence="12">
    <location>
        <begin position="28"/>
        <end position="1087"/>
    </location>
</feature>
<dbReference type="CDD" id="cd15047">
    <property type="entry name" value="7tmC_GABA-B-like"/>
    <property type="match status" value="1"/>
</dbReference>
<evidence type="ECO:0000259" key="13">
    <source>
        <dbReference type="PROSITE" id="PS50259"/>
    </source>
</evidence>
<feature type="region of interest" description="Disordered" evidence="10">
    <location>
        <begin position="899"/>
        <end position="925"/>
    </location>
</feature>
<feature type="region of interest" description="Disordered" evidence="10">
    <location>
        <begin position="750"/>
        <end position="861"/>
    </location>
</feature>
<proteinExistence type="predicted"/>
<dbReference type="InterPro" id="IPR001828">
    <property type="entry name" value="ANF_lig-bd_rcpt"/>
</dbReference>
<evidence type="ECO:0000256" key="5">
    <source>
        <dbReference type="ARBA" id="ARBA00023136"/>
    </source>
</evidence>
<dbReference type="PRINTS" id="PR01177">
    <property type="entry name" value="GABAB1RECPTR"/>
</dbReference>
<dbReference type="SUPFAM" id="SSF53822">
    <property type="entry name" value="Periplasmic binding protein-like I"/>
    <property type="match status" value="1"/>
</dbReference>
<keyword evidence="5 11" id="KW-0472">Membrane</keyword>
<feature type="compositionally biased region" description="Polar residues" evidence="10">
    <location>
        <begin position="832"/>
        <end position="850"/>
    </location>
</feature>
<dbReference type="EMBL" id="JARQWQ010000118">
    <property type="protein sequence ID" value="KAK2549895.1"/>
    <property type="molecule type" value="Genomic_DNA"/>
</dbReference>
<name>A0AAD9PWF2_ACRCE</name>
<dbReference type="GO" id="GO:0038039">
    <property type="term" value="C:G protein-coupled receptor heterodimeric complex"/>
    <property type="evidence" value="ECO:0007669"/>
    <property type="project" value="TreeGrafter"/>
</dbReference>
<feature type="transmembrane region" description="Helical" evidence="11">
    <location>
        <begin position="448"/>
        <end position="470"/>
    </location>
</feature>
<feature type="signal peptide" evidence="12">
    <location>
        <begin position="1"/>
        <end position="27"/>
    </location>
</feature>
<feature type="compositionally biased region" description="Polar residues" evidence="10">
    <location>
        <begin position="899"/>
        <end position="911"/>
    </location>
</feature>
<evidence type="ECO:0000256" key="9">
    <source>
        <dbReference type="SAM" id="Coils"/>
    </source>
</evidence>
<feature type="transmembrane region" description="Helical" evidence="11">
    <location>
        <begin position="327"/>
        <end position="348"/>
    </location>
</feature>
<dbReference type="Proteomes" id="UP001249851">
    <property type="component" value="Unassembled WGS sequence"/>
</dbReference>
<dbReference type="InterPro" id="IPR017978">
    <property type="entry name" value="GPCR_3_C"/>
</dbReference>
<evidence type="ECO:0000313" key="15">
    <source>
        <dbReference type="Proteomes" id="UP001249851"/>
    </source>
</evidence>
<dbReference type="GO" id="GO:0004965">
    <property type="term" value="F:G protein-coupled GABA receptor activity"/>
    <property type="evidence" value="ECO:0007669"/>
    <property type="project" value="InterPro"/>
</dbReference>
<evidence type="ECO:0000256" key="7">
    <source>
        <dbReference type="ARBA" id="ARBA00023180"/>
    </source>
</evidence>
<dbReference type="Pfam" id="PF00003">
    <property type="entry name" value="7tm_3"/>
    <property type="match status" value="1"/>
</dbReference>
<keyword evidence="6 14" id="KW-0675">Receptor</keyword>
<evidence type="ECO:0000256" key="4">
    <source>
        <dbReference type="ARBA" id="ARBA00023040"/>
    </source>
</evidence>
<sequence length="1087" mass="123062">MPDNHMRVPVRLGLLVLVLYSICLRLAFKEGMYGEHYVWVLLDLYDNKQWWSVKDDQINCTPEQMNKAAEGYFSIESARIVASSTPTISGLTSEQFLQRYDQPSKNGIELYVPFVFDAVWLIALTLNNSIKPIQIQLNKSLENFTYKDSDMAQMFSETLQKFRYRGITGTLSFTETGERTRPACIKQLKGGKPPIDGKITVYKTQHIFTPLFSVIVIFASCGILLGFYFLWFNVKNRNNRYIKLSSPNLNNLVILGCMLIFISVYTIAIDGTYVNTGVLSGLCVARGYFLSLGYSLAVGAMFSKIWRVYQIFCNVKPKRKVFTDRELTGIVVLLILADVLVMSLWTGVDRPRIVTVSLPSQVKDGQHMRTILQQETCFSKYFTTWLYILLSYKLLLLLIGCFIAWVTRKATIHSLNDSRWVGRSVYNIVFCVIVGMPLSLLIDGNMNALVACLSLFLMFPSTTTLCFLFVPKITKLRRNAEELLRKRSLSTLRGASTNSANTAHNLNHEFQSVNDSHVVARLQEEVATLKNEIRAIKAKQNESNAPNLSFKIGDPNKKDRGAGASLNAVNMHTPPLSPRPRLTKRPVTCSTSEEMGFKMRRTRIRSRSFSGPYSQPRSLDLGLFNLGFTDPLLNLKAENKELQRKLQETRISETGKLAKVLYENAQLNKKVTELNVNNASIDETEKITRLMKENAELKKQLGEVSILNSAIWSDVTPRLQRKQNEERKISKNLKELQRLLSVDLCGRRQWSCDPPSRSRPPPIGRSHSSHDLKTHISVSSPTEKRPAISPLARNEAKRFTFNGTNKKQNFHPRQPRTKLTRTDDQSEETGKWSESTQTEVSDSGCMSLSTTRRDNIDGCESDSMQRISSAFSYEDEELEDPFIETLDDSCNFNSEDIEAQSSANETQTDGAQQDAKAQLKNSTKSQWFENPEQLNEKLSSTQAPIESLTATMDSSRTDKAADDKRLANTNQDVSASKTVFIACSQGETFPGPLVVTNFDAAFNENGNRVSHDNEKTEMTTTKAETNRALQMKKEKIFAVDTYSVDIDDDVFVPETAQSPKDLPAFKRKLHWKKEQTKNDKIEKTFFV</sequence>
<evidence type="ECO:0000256" key="12">
    <source>
        <dbReference type="SAM" id="SignalP"/>
    </source>
</evidence>
<evidence type="ECO:0000256" key="2">
    <source>
        <dbReference type="ARBA" id="ARBA00022692"/>
    </source>
</evidence>
<dbReference type="GO" id="GO:0007214">
    <property type="term" value="P:gamma-aminobutyric acid signaling pathway"/>
    <property type="evidence" value="ECO:0007669"/>
    <property type="project" value="TreeGrafter"/>
</dbReference>
<keyword evidence="2 11" id="KW-0812">Transmembrane</keyword>
<keyword evidence="15" id="KW-1185">Reference proteome</keyword>
<evidence type="ECO:0000256" key="11">
    <source>
        <dbReference type="SAM" id="Phobius"/>
    </source>
</evidence>
<evidence type="ECO:0000256" key="1">
    <source>
        <dbReference type="ARBA" id="ARBA00004141"/>
    </source>
</evidence>
<feature type="transmembrane region" description="Helical" evidence="11">
    <location>
        <begin position="207"/>
        <end position="231"/>
    </location>
</feature>
<evidence type="ECO:0000256" key="10">
    <source>
        <dbReference type="SAM" id="MobiDB-lite"/>
    </source>
</evidence>
<dbReference type="PROSITE" id="PS50259">
    <property type="entry name" value="G_PROTEIN_RECEP_F3_4"/>
    <property type="match status" value="1"/>
</dbReference>
<dbReference type="PANTHER" id="PTHR10519">
    <property type="entry name" value="GABA-B RECEPTOR"/>
    <property type="match status" value="1"/>
</dbReference>
<organism evidence="14 15">
    <name type="scientific">Acropora cervicornis</name>
    <name type="common">Staghorn coral</name>
    <dbReference type="NCBI Taxonomy" id="6130"/>
    <lineage>
        <taxon>Eukaryota</taxon>
        <taxon>Metazoa</taxon>
        <taxon>Cnidaria</taxon>
        <taxon>Anthozoa</taxon>
        <taxon>Hexacorallia</taxon>
        <taxon>Scleractinia</taxon>
        <taxon>Astrocoeniina</taxon>
        <taxon>Acroporidae</taxon>
        <taxon>Acropora</taxon>
    </lineage>
</organism>
<accession>A0AAD9PWF2</accession>
<dbReference type="InterPro" id="IPR028082">
    <property type="entry name" value="Peripla_BP_I"/>
</dbReference>
<keyword evidence="3 11" id="KW-1133">Transmembrane helix</keyword>
<keyword evidence="7" id="KW-0325">Glycoprotein</keyword>
<gene>
    <name evidence="14" type="ORF">P5673_029492</name>
</gene>
<keyword evidence="12" id="KW-0732">Signal</keyword>
<feature type="transmembrane region" description="Helical" evidence="11">
    <location>
        <begin position="288"/>
        <end position="306"/>
    </location>
</feature>
<feature type="transmembrane region" description="Helical" evidence="11">
    <location>
        <begin position="385"/>
        <end position="405"/>
    </location>
</feature>
<dbReference type="PANTHER" id="PTHR10519:SF74">
    <property type="entry name" value="GAMMA-AMINOBUTYRIC ACID TYPE B RECEPTOR SUBUNIT 2"/>
    <property type="match status" value="1"/>
</dbReference>
<dbReference type="InterPro" id="IPR002455">
    <property type="entry name" value="GPCR3_GABA-B"/>
</dbReference>
<reference evidence="14" key="1">
    <citation type="journal article" date="2023" name="G3 (Bethesda)">
        <title>Whole genome assembly and annotation of the endangered Caribbean coral Acropora cervicornis.</title>
        <authorList>
            <person name="Selwyn J.D."/>
            <person name="Vollmer S.V."/>
        </authorList>
    </citation>
    <scope>NUCLEOTIDE SEQUENCE</scope>
    <source>
        <strain evidence="14">K2</strain>
    </source>
</reference>
<feature type="transmembrane region" description="Helical" evidence="11">
    <location>
        <begin position="252"/>
        <end position="268"/>
    </location>
</feature>
<keyword evidence="8" id="KW-0807">Transducer</keyword>
<feature type="region of interest" description="Disordered" evidence="10">
    <location>
        <begin position="568"/>
        <end position="590"/>
    </location>
</feature>
<feature type="domain" description="G-protein coupled receptors family 3 profile" evidence="13">
    <location>
        <begin position="211"/>
        <end position="492"/>
    </location>
</feature>
<feature type="transmembrane region" description="Helical" evidence="11">
    <location>
        <begin position="425"/>
        <end position="442"/>
    </location>
</feature>
<dbReference type="Pfam" id="PF01094">
    <property type="entry name" value="ANF_receptor"/>
    <property type="match status" value="1"/>
</dbReference>
<feature type="coiled-coil region" evidence="9">
    <location>
        <begin position="680"/>
        <end position="739"/>
    </location>
</feature>
<evidence type="ECO:0000313" key="14">
    <source>
        <dbReference type="EMBL" id="KAK2549895.1"/>
    </source>
</evidence>
<keyword evidence="4" id="KW-0297">G-protein coupled receptor</keyword>
<comment type="subcellular location">
    <subcellularLocation>
        <location evidence="1">Membrane</location>
        <topology evidence="1">Multi-pass membrane protein</topology>
    </subcellularLocation>
</comment>